<dbReference type="InterPro" id="IPR005350">
    <property type="entry name" value="UPF0137"/>
</dbReference>
<reference evidence="2" key="1">
    <citation type="submission" date="2013-12" db="EMBL/GenBank/DDBJ databases">
        <authorList>
            <person name="Linke B."/>
        </authorList>
    </citation>
    <scope>NUCLEOTIDE SEQUENCE [LARGE SCALE GENOMIC DNA]</scope>
    <source>
        <strain evidence="2">CRIB-18</strain>
    </source>
</reference>
<dbReference type="eggNOG" id="ENOG503295B">
    <property type="taxonomic scope" value="Bacteria"/>
</dbReference>
<dbReference type="OrthoDB" id="20802at2"/>
<protein>
    <submittedName>
        <fullName evidence="2">Virulence plasmid protein-D-related protein</fullName>
    </submittedName>
</protein>
<proteinExistence type="inferred from homology"/>
<dbReference type="Pfam" id="PF03677">
    <property type="entry name" value="UPF0137"/>
    <property type="match status" value="1"/>
</dbReference>
<comment type="similarity">
    <text evidence="1">Belongs to the UPF0137 (pGP6-D) family.</text>
</comment>
<organism evidence="2 3">
    <name type="scientific">Candidatus Criblamydia sequanensis CRIB-18</name>
    <dbReference type="NCBI Taxonomy" id="1437425"/>
    <lineage>
        <taxon>Bacteria</taxon>
        <taxon>Pseudomonadati</taxon>
        <taxon>Chlamydiota</taxon>
        <taxon>Chlamydiia</taxon>
        <taxon>Parachlamydiales</taxon>
        <taxon>Candidatus Criblamydiaceae</taxon>
        <taxon>Candidatus Criblamydia</taxon>
    </lineage>
</organism>
<reference evidence="2" key="2">
    <citation type="submission" date="2014-09" db="EMBL/GenBank/DDBJ databases">
        <title>Criblamydia sequanensis harbors a mega-plasmid encoding arsenite resistance.</title>
        <authorList>
            <person name="Bertelli C."/>
            <person name="Goesmann A."/>
            <person name="Greub G."/>
        </authorList>
    </citation>
    <scope>NUCLEOTIDE SEQUENCE [LARGE SCALE GENOMIC DNA]</scope>
    <source>
        <strain evidence="2">CRIB-18</strain>
    </source>
</reference>
<gene>
    <name evidence="2" type="ORF">CSEC_1650</name>
</gene>
<dbReference type="EMBL" id="CCEJ010000008">
    <property type="protein sequence ID" value="CDR34463.1"/>
    <property type="molecule type" value="Genomic_DNA"/>
</dbReference>
<accession>A0A090D2L0</accession>
<dbReference type="Proteomes" id="UP000031552">
    <property type="component" value="Unassembled WGS sequence"/>
</dbReference>
<name>A0A090D2L0_9BACT</name>
<keyword evidence="3" id="KW-1185">Reference proteome</keyword>
<dbReference type="STRING" id="1437425.CSEC_1650"/>
<dbReference type="AlphaFoldDB" id="A0A090D2L0"/>
<evidence type="ECO:0000313" key="3">
    <source>
        <dbReference type="Proteomes" id="UP000031552"/>
    </source>
</evidence>
<dbReference type="RefSeq" id="WP_041018008.1">
    <property type="nucleotide sequence ID" value="NZ_CCEJ010000008.1"/>
</dbReference>
<comment type="caution">
    <text evidence="2">The sequence shown here is derived from an EMBL/GenBank/DDBJ whole genome shotgun (WGS) entry which is preliminary data.</text>
</comment>
<sequence>MAKVETLLAERLKKKENSVKIEEMARRSSKGELTSFSGVFHLAELSPLEKQNLKEILDKYKVHSYKEDDLERLIAISSEVKAINNQAVLLHGERIKKAQKILTGYQEGAFTAWLIALYGNRQTPYNFLQYYEFCSKIPSNLKQQFEMMPRQAIYTLAARDAPIDLKCQLIQELSGKTKHEILTAIRDLFPLKESDKRKQKISVQITNDLQKILATFELRKFKLNQEEKKHLLKLAQDLMKEIKQK</sequence>
<evidence type="ECO:0000256" key="1">
    <source>
        <dbReference type="ARBA" id="ARBA00006121"/>
    </source>
</evidence>
<evidence type="ECO:0000313" key="2">
    <source>
        <dbReference type="EMBL" id="CDR34463.1"/>
    </source>
</evidence>